<keyword evidence="4" id="KW-1185">Reference proteome</keyword>
<feature type="region of interest" description="Disordered" evidence="1">
    <location>
        <begin position="79"/>
        <end position="173"/>
    </location>
</feature>
<keyword evidence="2" id="KW-0732">Signal</keyword>
<feature type="compositionally biased region" description="Polar residues" evidence="1">
    <location>
        <begin position="84"/>
        <end position="96"/>
    </location>
</feature>
<dbReference type="AlphaFoldDB" id="A0A3N4HIL7"/>
<feature type="compositionally biased region" description="Low complexity" evidence="1">
    <location>
        <begin position="156"/>
        <end position="168"/>
    </location>
</feature>
<dbReference type="EMBL" id="ML119882">
    <property type="protein sequence ID" value="RPA72061.1"/>
    <property type="molecule type" value="Genomic_DNA"/>
</dbReference>
<dbReference type="Proteomes" id="UP000275078">
    <property type="component" value="Unassembled WGS sequence"/>
</dbReference>
<protein>
    <recommendedName>
        <fullName evidence="5">Extracellular membrane protein CFEM domain-containing protein</fullName>
    </recommendedName>
</protein>
<feature type="chain" id="PRO_5017952612" description="Extracellular membrane protein CFEM domain-containing protein" evidence="2">
    <location>
        <begin position="17"/>
        <end position="195"/>
    </location>
</feature>
<sequence length="195" mass="19717">MRVLTLLPLLLTGILALPQDITLPVEPTDTPETDNCPACTTMDTAPPCSPAWLAAAKACQEPPCNRRFIQDPLVANGCGKPDLSGTSSAPSPTETGEANPEVPYPMPTITGNPEETGGSMTVPEGSSTGTPVDGGSMTIPEGSSTGSPILTPEPTPTGNQTQPQPTQPDGSAAGKVGLSMMALVPVIVAGLVFAA</sequence>
<proteinExistence type="predicted"/>
<evidence type="ECO:0000313" key="4">
    <source>
        <dbReference type="Proteomes" id="UP000275078"/>
    </source>
</evidence>
<evidence type="ECO:0000256" key="1">
    <source>
        <dbReference type="SAM" id="MobiDB-lite"/>
    </source>
</evidence>
<evidence type="ECO:0000313" key="3">
    <source>
        <dbReference type="EMBL" id="RPA72061.1"/>
    </source>
</evidence>
<feature type="signal peptide" evidence="2">
    <location>
        <begin position="1"/>
        <end position="16"/>
    </location>
</feature>
<gene>
    <name evidence="3" type="ORF">BJ508DRAFT_367455</name>
</gene>
<accession>A0A3N4HIL7</accession>
<organism evidence="3 4">
    <name type="scientific">Ascobolus immersus RN42</name>
    <dbReference type="NCBI Taxonomy" id="1160509"/>
    <lineage>
        <taxon>Eukaryota</taxon>
        <taxon>Fungi</taxon>
        <taxon>Dikarya</taxon>
        <taxon>Ascomycota</taxon>
        <taxon>Pezizomycotina</taxon>
        <taxon>Pezizomycetes</taxon>
        <taxon>Pezizales</taxon>
        <taxon>Ascobolaceae</taxon>
        <taxon>Ascobolus</taxon>
    </lineage>
</organism>
<evidence type="ECO:0000256" key="2">
    <source>
        <dbReference type="SAM" id="SignalP"/>
    </source>
</evidence>
<reference evidence="3 4" key="1">
    <citation type="journal article" date="2018" name="Nat. Ecol. Evol.">
        <title>Pezizomycetes genomes reveal the molecular basis of ectomycorrhizal truffle lifestyle.</title>
        <authorList>
            <person name="Murat C."/>
            <person name="Payen T."/>
            <person name="Noel B."/>
            <person name="Kuo A."/>
            <person name="Morin E."/>
            <person name="Chen J."/>
            <person name="Kohler A."/>
            <person name="Krizsan K."/>
            <person name="Balestrini R."/>
            <person name="Da Silva C."/>
            <person name="Montanini B."/>
            <person name="Hainaut M."/>
            <person name="Levati E."/>
            <person name="Barry K.W."/>
            <person name="Belfiori B."/>
            <person name="Cichocki N."/>
            <person name="Clum A."/>
            <person name="Dockter R.B."/>
            <person name="Fauchery L."/>
            <person name="Guy J."/>
            <person name="Iotti M."/>
            <person name="Le Tacon F."/>
            <person name="Lindquist E.A."/>
            <person name="Lipzen A."/>
            <person name="Malagnac F."/>
            <person name="Mello A."/>
            <person name="Molinier V."/>
            <person name="Miyauchi S."/>
            <person name="Poulain J."/>
            <person name="Riccioni C."/>
            <person name="Rubini A."/>
            <person name="Sitrit Y."/>
            <person name="Splivallo R."/>
            <person name="Traeger S."/>
            <person name="Wang M."/>
            <person name="Zifcakova L."/>
            <person name="Wipf D."/>
            <person name="Zambonelli A."/>
            <person name="Paolocci F."/>
            <person name="Nowrousian M."/>
            <person name="Ottonello S."/>
            <person name="Baldrian P."/>
            <person name="Spatafora J.W."/>
            <person name="Henrissat B."/>
            <person name="Nagy L.G."/>
            <person name="Aury J.M."/>
            <person name="Wincker P."/>
            <person name="Grigoriev I.V."/>
            <person name="Bonfante P."/>
            <person name="Martin F.M."/>
        </authorList>
    </citation>
    <scope>NUCLEOTIDE SEQUENCE [LARGE SCALE GENOMIC DNA]</scope>
    <source>
        <strain evidence="3 4">RN42</strain>
    </source>
</reference>
<evidence type="ECO:0008006" key="5">
    <source>
        <dbReference type="Google" id="ProtNLM"/>
    </source>
</evidence>
<name>A0A3N4HIL7_ASCIM</name>